<dbReference type="EMBL" id="LSTO01000001">
    <property type="protein sequence ID" value="OWW19512.1"/>
    <property type="molecule type" value="Genomic_DNA"/>
</dbReference>
<feature type="coiled-coil region" evidence="6">
    <location>
        <begin position="33"/>
        <end position="60"/>
    </location>
</feature>
<dbReference type="PROSITE" id="PS50005">
    <property type="entry name" value="TPR"/>
    <property type="match status" value="1"/>
</dbReference>
<dbReference type="SMART" id="SM00028">
    <property type="entry name" value="TPR"/>
    <property type="match status" value="2"/>
</dbReference>
<dbReference type="InterPro" id="IPR019734">
    <property type="entry name" value="TPR_rpt"/>
</dbReference>
<evidence type="ECO:0000256" key="4">
    <source>
        <dbReference type="ARBA" id="ARBA00022803"/>
    </source>
</evidence>
<reference evidence="10 11" key="1">
    <citation type="submission" date="2016-02" db="EMBL/GenBank/DDBJ databases">
        <authorList>
            <person name="Wen L."/>
            <person name="He K."/>
            <person name="Yang H."/>
        </authorList>
    </citation>
    <scope>NUCLEOTIDE SEQUENCE [LARGE SCALE GENOMIC DNA]</scope>
    <source>
        <strain evidence="10 11">TSA40</strain>
    </source>
</reference>
<dbReference type="Proteomes" id="UP000197535">
    <property type="component" value="Unassembled WGS sequence"/>
</dbReference>
<dbReference type="InterPro" id="IPR056413">
    <property type="entry name" value="TPR_CcmH_CycH"/>
</dbReference>
<dbReference type="RefSeq" id="WP_088706420.1">
    <property type="nucleotide sequence ID" value="NZ_LSTO01000001.1"/>
</dbReference>
<keyword evidence="6" id="KW-0175">Coiled coil</keyword>
<keyword evidence="11" id="KW-1185">Reference proteome</keyword>
<dbReference type="GO" id="GO:0017004">
    <property type="term" value="P:cytochrome complex assembly"/>
    <property type="evidence" value="ECO:0007669"/>
    <property type="project" value="UniProtKB-KW"/>
</dbReference>
<evidence type="ECO:0000256" key="6">
    <source>
        <dbReference type="SAM" id="Coils"/>
    </source>
</evidence>
<dbReference type="SUPFAM" id="SSF48452">
    <property type="entry name" value="TPR-like"/>
    <property type="match status" value="1"/>
</dbReference>
<dbReference type="PANTHER" id="PTHR47870">
    <property type="entry name" value="CYTOCHROME C-TYPE BIOGENESIS PROTEIN CCMH"/>
    <property type="match status" value="1"/>
</dbReference>
<dbReference type="GO" id="GO:0030313">
    <property type="term" value="C:cell envelope"/>
    <property type="evidence" value="ECO:0007669"/>
    <property type="project" value="UniProtKB-SubCell"/>
</dbReference>
<dbReference type="InterPro" id="IPR051263">
    <property type="entry name" value="C-type_cytochrome_biogenesis"/>
</dbReference>
<dbReference type="Gene3D" id="1.25.40.10">
    <property type="entry name" value="Tetratricopeptide repeat domain"/>
    <property type="match status" value="1"/>
</dbReference>
<evidence type="ECO:0000256" key="2">
    <source>
        <dbReference type="ARBA" id="ARBA00022737"/>
    </source>
</evidence>
<comment type="caution">
    <text evidence="10">The sequence shown here is derived from an EMBL/GenBank/DDBJ whole genome shotgun (WGS) entry which is preliminary data.</text>
</comment>
<feature type="domain" description="Cytochrome c-type biogenesis protein H TPR" evidence="9">
    <location>
        <begin position="130"/>
        <end position="266"/>
    </location>
</feature>
<feature type="repeat" description="TPR" evidence="5">
    <location>
        <begin position="160"/>
        <end position="193"/>
    </location>
</feature>
<dbReference type="GO" id="GO:0005886">
    <property type="term" value="C:plasma membrane"/>
    <property type="evidence" value="ECO:0007669"/>
    <property type="project" value="TreeGrafter"/>
</dbReference>
<keyword evidence="4 5" id="KW-0802">TPR repeat</keyword>
<feature type="transmembrane region" description="Helical" evidence="7">
    <location>
        <begin position="94"/>
        <end position="114"/>
    </location>
</feature>
<dbReference type="InterPro" id="IPR056412">
    <property type="entry name" value="Ig_CycH"/>
</dbReference>
<evidence type="ECO:0000256" key="7">
    <source>
        <dbReference type="SAM" id="Phobius"/>
    </source>
</evidence>
<proteinExistence type="predicted"/>
<keyword evidence="7" id="KW-1133">Transmembrane helix</keyword>
<gene>
    <name evidence="10" type="ORF">AYR66_08290</name>
</gene>
<evidence type="ECO:0000256" key="1">
    <source>
        <dbReference type="ARBA" id="ARBA00004196"/>
    </source>
</evidence>
<dbReference type="InterPro" id="IPR011990">
    <property type="entry name" value="TPR-like_helical_dom_sf"/>
</dbReference>
<accession>A0A254TDW8</accession>
<keyword evidence="7" id="KW-0472">Membrane</keyword>
<sequence>MTVFLIGAGLLVAVALALLLPPLLRKEQTPDHVQRDQLNLAVLRDQLRELEADREAGLIEQAAYDSARHELERRVAEEVLPQATVTATDGGKRWMAGVVGVAVPVVAVTVYMLLGTPEAMNPAQQVAAAHQQNSHEVTSEQIQGMVTSLAERLKNEPDNIEGWHMLARSYNAIGSYKEAADAYARLVQLVPNDSNLLADYADTLAMALGRTLVGEPEKLAEKATQIDPQNVKAIALWGSAAFERKDYAVAAQRWQKILALVPADSEVARSVSGSISEAQRLGNLPQTVQVAPEAPKAAAGGAKVTGTVDIDPALRAQVSDTDTVFIFARAAEGPRFPLAVLRKQVKDLPASFELNDSMSMMPEAKLSSVPMVVVGARVSKNGSATPAPGDLEGLTAPVAPGAANLKITINRKNG</sequence>
<evidence type="ECO:0000259" key="9">
    <source>
        <dbReference type="Pfam" id="PF23914"/>
    </source>
</evidence>
<feature type="domain" description="Cytochrome c-type biogenesis protein H Ig-like" evidence="8">
    <location>
        <begin position="305"/>
        <end position="410"/>
    </location>
</feature>
<dbReference type="PANTHER" id="PTHR47870:SF4">
    <property type="entry name" value="CYTOCHROME C-TYPE BIOGENESIS PROTEIN CYCH"/>
    <property type="match status" value="1"/>
</dbReference>
<dbReference type="Pfam" id="PF23914">
    <property type="entry name" value="TPR_CcmH_CycH"/>
    <property type="match status" value="1"/>
</dbReference>
<dbReference type="InterPro" id="IPR017560">
    <property type="entry name" value="Cyt_c_biogenesis_CcmI"/>
</dbReference>
<protein>
    <submittedName>
        <fullName evidence="10">Uncharacterized protein</fullName>
    </submittedName>
</protein>
<keyword evidence="7" id="KW-0812">Transmembrane</keyword>
<evidence type="ECO:0000313" key="11">
    <source>
        <dbReference type="Proteomes" id="UP000197535"/>
    </source>
</evidence>
<evidence type="ECO:0000256" key="3">
    <source>
        <dbReference type="ARBA" id="ARBA00022748"/>
    </source>
</evidence>
<dbReference type="Pfam" id="PF23892">
    <property type="entry name" value="Ig_CycH"/>
    <property type="match status" value="1"/>
</dbReference>
<evidence type="ECO:0000313" key="10">
    <source>
        <dbReference type="EMBL" id="OWW19512.1"/>
    </source>
</evidence>
<keyword evidence="2" id="KW-0677">Repeat</keyword>
<organism evidence="10 11">
    <name type="scientific">Noviherbaspirillum denitrificans</name>
    <dbReference type="NCBI Taxonomy" id="1968433"/>
    <lineage>
        <taxon>Bacteria</taxon>
        <taxon>Pseudomonadati</taxon>
        <taxon>Pseudomonadota</taxon>
        <taxon>Betaproteobacteria</taxon>
        <taxon>Burkholderiales</taxon>
        <taxon>Oxalobacteraceae</taxon>
        <taxon>Noviherbaspirillum</taxon>
    </lineage>
</organism>
<evidence type="ECO:0000256" key="5">
    <source>
        <dbReference type="PROSITE-ProRule" id="PRU00339"/>
    </source>
</evidence>
<comment type="subcellular location">
    <subcellularLocation>
        <location evidence="1">Cell envelope</location>
    </subcellularLocation>
</comment>
<dbReference type="AlphaFoldDB" id="A0A254TDW8"/>
<evidence type="ECO:0000259" key="8">
    <source>
        <dbReference type="Pfam" id="PF23892"/>
    </source>
</evidence>
<dbReference type="OrthoDB" id="9776053at2"/>
<dbReference type="NCBIfam" id="TIGR03142">
    <property type="entry name" value="cytochro_ccmI"/>
    <property type="match status" value="1"/>
</dbReference>
<keyword evidence="3" id="KW-0201">Cytochrome c-type biogenesis</keyword>
<name>A0A254TDW8_9BURK</name>